<dbReference type="Proteomes" id="UP000603940">
    <property type="component" value="Unassembled WGS sequence"/>
</dbReference>
<evidence type="ECO:0000256" key="1">
    <source>
        <dbReference type="SAM" id="MobiDB-lite"/>
    </source>
</evidence>
<evidence type="ECO:0000313" key="3">
    <source>
        <dbReference type="Proteomes" id="UP000603940"/>
    </source>
</evidence>
<comment type="caution">
    <text evidence="2">The sequence shown here is derived from an EMBL/GenBank/DDBJ whole genome shotgun (WGS) entry which is preliminary data.</text>
</comment>
<keyword evidence="3" id="KW-1185">Reference proteome</keyword>
<feature type="non-terminal residue" evidence="2">
    <location>
        <position position="1"/>
    </location>
</feature>
<organism evidence="2 3">
    <name type="scientific">Pseudoroseomonas ludipueritiae</name>
    <dbReference type="NCBI Taxonomy" id="198093"/>
    <lineage>
        <taxon>Bacteria</taxon>
        <taxon>Pseudomonadati</taxon>
        <taxon>Pseudomonadota</taxon>
        <taxon>Alphaproteobacteria</taxon>
        <taxon>Acetobacterales</taxon>
        <taxon>Acetobacteraceae</taxon>
        <taxon>Pseudoroseomonas</taxon>
    </lineage>
</organism>
<protein>
    <submittedName>
        <fullName evidence="2">Uncharacterized protein</fullName>
    </submittedName>
</protein>
<sequence length="54" mass="5212">PGTPRGPRSLAEAPGGGGLWGGAPPPPLSASGVAPLSTARMKPFSFATGVAGLW</sequence>
<reference evidence="2 3" key="1">
    <citation type="journal article" date="2009" name="Int. J. Syst. Evol. Microbiol.">
        <title>Transfer of Teichococcus ludipueritiae and Muricoccus roseus to the genus Roseomonas, as Roseomonas ludipueritiae comb. nov. and Roseomonas rosea comb. nov., respectively, and emended description of the genus Roseomonas.</title>
        <authorList>
            <person name="Sanchez-Porro C."/>
            <person name="Gallego V."/>
            <person name="Busse H.J."/>
            <person name="Kampfer P."/>
            <person name="Ventosa A."/>
        </authorList>
    </citation>
    <scope>NUCLEOTIDE SEQUENCE [LARGE SCALE GENOMIC DNA]</scope>
    <source>
        <strain evidence="2 3">DSM 14915</strain>
    </source>
</reference>
<gene>
    <name evidence="2" type="ORF">IBL25_26495</name>
</gene>
<name>A0ABR7RGA3_9PROT</name>
<dbReference type="EMBL" id="JACTUZ010000382">
    <property type="protein sequence ID" value="MBC9180497.1"/>
    <property type="molecule type" value="Genomic_DNA"/>
</dbReference>
<proteinExistence type="predicted"/>
<feature type="region of interest" description="Disordered" evidence="1">
    <location>
        <begin position="1"/>
        <end position="31"/>
    </location>
</feature>
<evidence type="ECO:0000313" key="2">
    <source>
        <dbReference type="EMBL" id="MBC9180497.1"/>
    </source>
</evidence>
<accession>A0ABR7RGA3</accession>